<protein>
    <submittedName>
        <fullName evidence="3">PorT family protein</fullName>
    </submittedName>
</protein>
<reference evidence="3 4" key="1">
    <citation type="submission" date="2018-06" db="EMBL/GenBank/DDBJ databases">
        <authorList>
            <person name="Liu Z.-W."/>
        </authorList>
    </citation>
    <scope>NUCLEOTIDE SEQUENCE [LARGE SCALE GENOMIC DNA]</scope>
    <source>
        <strain evidence="3 4">2b14</strain>
    </source>
</reference>
<evidence type="ECO:0000259" key="2">
    <source>
        <dbReference type="Pfam" id="PF13568"/>
    </source>
</evidence>
<name>A0A364RBJ8_9BACT</name>
<organism evidence="3 4">
    <name type="scientific">Pontibacter arcticus</name>
    <dbReference type="NCBI Taxonomy" id="2080288"/>
    <lineage>
        <taxon>Bacteria</taxon>
        <taxon>Pseudomonadati</taxon>
        <taxon>Bacteroidota</taxon>
        <taxon>Cytophagia</taxon>
        <taxon>Cytophagales</taxon>
        <taxon>Hymenobacteraceae</taxon>
        <taxon>Pontibacter</taxon>
    </lineage>
</organism>
<dbReference type="InterPro" id="IPR011250">
    <property type="entry name" value="OMP/PagP_B-barrel"/>
</dbReference>
<dbReference type="InterPro" id="IPR025665">
    <property type="entry name" value="Beta-barrel_OMP_2"/>
</dbReference>
<feature type="domain" description="Outer membrane protein beta-barrel" evidence="2">
    <location>
        <begin position="21"/>
        <end position="179"/>
    </location>
</feature>
<feature type="chain" id="PRO_5016974667" evidence="1">
    <location>
        <begin position="20"/>
        <end position="205"/>
    </location>
</feature>
<accession>A0A364RBJ8</accession>
<dbReference type="Proteomes" id="UP000251692">
    <property type="component" value="Unassembled WGS sequence"/>
</dbReference>
<keyword evidence="1" id="KW-0732">Signal</keyword>
<comment type="caution">
    <text evidence="3">The sequence shown here is derived from an EMBL/GenBank/DDBJ whole genome shotgun (WGS) entry which is preliminary data.</text>
</comment>
<evidence type="ECO:0000256" key="1">
    <source>
        <dbReference type="SAM" id="SignalP"/>
    </source>
</evidence>
<feature type="signal peptide" evidence="1">
    <location>
        <begin position="1"/>
        <end position="19"/>
    </location>
</feature>
<evidence type="ECO:0000313" key="3">
    <source>
        <dbReference type="EMBL" id="RAU81720.1"/>
    </source>
</evidence>
<dbReference type="RefSeq" id="WP_112306401.1">
    <property type="nucleotide sequence ID" value="NZ_QMDV01000004.1"/>
</dbReference>
<sequence length="205" mass="22244">MKKTTLAVLFSLITSVGFAQHVGIKAGGTLATFKGENAKNYDLRVGYTGGIFVQQHFNDLLGIQLEALYTSKGARNKYSSGSNQVQDSYRLNYVDVPLMLHFSAGGLFIDLGPQVSFIANARYITEITNSSGNRTTTVKSDITDNPYSIDFGYVAGIGYRAPNKLGLEVRYNGGLKDIDDEGAAAVAGLERRNSSFSLMLSYLLN</sequence>
<dbReference type="Pfam" id="PF13568">
    <property type="entry name" value="OMP_b-brl_2"/>
    <property type="match status" value="1"/>
</dbReference>
<reference evidence="3 4" key="2">
    <citation type="submission" date="2018-07" db="EMBL/GenBank/DDBJ databases">
        <title>Pontibacter sp. 2b14 genomic sequence and assembly.</title>
        <authorList>
            <person name="Du Z.-J."/>
        </authorList>
    </citation>
    <scope>NUCLEOTIDE SEQUENCE [LARGE SCALE GENOMIC DNA]</scope>
    <source>
        <strain evidence="3 4">2b14</strain>
    </source>
</reference>
<dbReference type="OrthoDB" id="947434at2"/>
<dbReference type="EMBL" id="QMDV01000004">
    <property type="protein sequence ID" value="RAU81720.1"/>
    <property type="molecule type" value="Genomic_DNA"/>
</dbReference>
<dbReference type="AlphaFoldDB" id="A0A364RBJ8"/>
<evidence type="ECO:0000313" key="4">
    <source>
        <dbReference type="Proteomes" id="UP000251692"/>
    </source>
</evidence>
<proteinExistence type="predicted"/>
<gene>
    <name evidence="3" type="ORF">DP923_13530</name>
</gene>
<dbReference type="SUPFAM" id="SSF56925">
    <property type="entry name" value="OMPA-like"/>
    <property type="match status" value="1"/>
</dbReference>
<keyword evidence="4" id="KW-1185">Reference proteome</keyword>